<feature type="region of interest" description="Disordered" evidence="2">
    <location>
        <begin position="169"/>
        <end position="202"/>
    </location>
</feature>
<dbReference type="GO" id="GO:0008270">
    <property type="term" value="F:zinc ion binding"/>
    <property type="evidence" value="ECO:0007669"/>
    <property type="project" value="InterPro"/>
</dbReference>
<dbReference type="AlphaFoldDB" id="A0A4Z1H018"/>
<evidence type="ECO:0000313" key="4">
    <source>
        <dbReference type="Proteomes" id="UP000297814"/>
    </source>
</evidence>
<feature type="compositionally biased region" description="Polar residues" evidence="2">
    <location>
        <begin position="341"/>
        <end position="354"/>
    </location>
</feature>
<protein>
    <recommendedName>
        <fullName evidence="5">Zn(2)-C6 fungal-type domain-containing protein</fullName>
    </recommendedName>
</protein>
<reference evidence="3 4" key="1">
    <citation type="submission" date="2017-12" db="EMBL/GenBank/DDBJ databases">
        <title>Comparative genomics of Botrytis spp.</title>
        <authorList>
            <person name="Valero-Jimenez C.A."/>
            <person name="Tapia P."/>
            <person name="Veloso J."/>
            <person name="Silva-Moreno E."/>
            <person name="Staats M."/>
            <person name="Valdes J.H."/>
            <person name="Van Kan J.A.L."/>
        </authorList>
    </citation>
    <scope>NUCLEOTIDE SEQUENCE [LARGE SCALE GENOMIC DNA]</scope>
    <source>
        <strain evidence="3 4">Bh0001</strain>
    </source>
</reference>
<evidence type="ECO:0000256" key="1">
    <source>
        <dbReference type="ARBA" id="ARBA00023242"/>
    </source>
</evidence>
<proteinExistence type="predicted"/>
<sequence length="525" mass="57055">MDMNACGVSSRRFACDRCRGQKLRCIRERTDQQNCDRFFRADAECRTSPVFHARSCLGDTASASTKSIGGKARVQKSVRKRRYNNVAQLQMQSQVTTQQAVIDTAIVTEIASSSGSLGHTALMNIFETSQSSLPVPMDSTGFSDTTSDMHWAAEDSLFSGLILPDGTDQTFDLSGNSGAGNSTESYPSQAPTYTGDLPSRPTSSLILSARTASSTSTSNLQNIECSSQKKLATISEINTSYENPEDQVEGSISIDKNEEETIVQRVAKTNLDLVSLLCRIDKGTPTAMVEMLVEPIDETKSPRTRLDDILNITRDFLQALSLLAGSSGRPSASSFRSSSGTVLSPNPTSNTTRPDLQKGNKDYADTASGTDESSTSSPVDSCSTSIHSTLSNYDSQTYSKYDFATSLLILTCHHKMKSILVYSDADFPESGNLQTTILLQIITSLFEQIERLLGLPREYRMDPGEIGPDGFASGGLLSSEEMFGIVEFAFQQRDSGQSESRRGGLKVLREHLEGIKQLLKNSIAP</sequence>
<dbReference type="GO" id="GO:0000981">
    <property type="term" value="F:DNA-binding transcription factor activity, RNA polymerase II-specific"/>
    <property type="evidence" value="ECO:0007669"/>
    <property type="project" value="InterPro"/>
</dbReference>
<keyword evidence="4" id="KW-1185">Reference proteome</keyword>
<feature type="compositionally biased region" description="Basic and acidic residues" evidence="2">
    <location>
        <begin position="355"/>
        <end position="364"/>
    </location>
</feature>
<organism evidence="3 4">
    <name type="scientific">Botrytis hyacinthi</name>
    <dbReference type="NCBI Taxonomy" id="278943"/>
    <lineage>
        <taxon>Eukaryota</taxon>
        <taxon>Fungi</taxon>
        <taxon>Dikarya</taxon>
        <taxon>Ascomycota</taxon>
        <taxon>Pezizomycotina</taxon>
        <taxon>Leotiomycetes</taxon>
        <taxon>Helotiales</taxon>
        <taxon>Sclerotiniaceae</taxon>
        <taxon>Botrytis</taxon>
    </lineage>
</organism>
<keyword evidence="1" id="KW-0539">Nucleus</keyword>
<comment type="caution">
    <text evidence="3">The sequence shown here is derived from an EMBL/GenBank/DDBJ whole genome shotgun (WGS) entry which is preliminary data.</text>
</comment>
<feature type="compositionally biased region" description="Low complexity" evidence="2">
    <location>
        <begin position="370"/>
        <end position="382"/>
    </location>
</feature>
<gene>
    <name evidence="3" type="ORF">BHYA_0028g00130</name>
</gene>
<feature type="compositionally biased region" description="Low complexity" evidence="2">
    <location>
        <begin position="326"/>
        <end position="340"/>
    </location>
</feature>
<evidence type="ECO:0008006" key="5">
    <source>
        <dbReference type="Google" id="ProtNLM"/>
    </source>
</evidence>
<dbReference type="CDD" id="cd00067">
    <property type="entry name" value="GAL4"/>
    <property type="match status" value="1"/>
</dbReference>
<evidence type="ECO:0000313" key="3">
    <source>
        <dbReference type="EMBL" id="TGO40972.1"/>
    </source>
</evidence>
<name>A0A4Z1H018_9HELO</name>
<feature type="region of interest" description="Disordered" evidence="2">
    <location>
        <begin position="326"/>
        <end position="382"/>
    </location>
</feature>
<evidence type="ECO:0000256" key="2">
    <source>
        <dbReference type="SAM" id="MobiDB-lite"/>
    </source>
</evidence>
<dbReference type="EMBL" id="PQXK01000028">
    <property type="protein sequence ID" value="TGO40972.1"/>
    <property type="molecule type" value="Genomic_DNA"/>
</dbReference>
<accession>A0A4Z1H018</accession>
<feature type="compositionally biased region" description="Polar residues" evidence="2">
    <location>
        <begin position="169"/>
        <end position="192"/>
    </location>
</feature>
<dbReference type="InterPro" id="IPR001138">
    <property type="entry name" value="Zn2Cys6_DnaBD"/>
</dbReference>
<dbReference type="Proteomes" id="UP000297814">
    <property type="component" value="Unassembled WGS sequence"/>
</dbReference>